<keyword evidence="5 7" id="KW-0472">Membrane</keyword>
<organism evidence="9 10">
    <name type="scientific">Halovibrio salipaludis</name>
    <dbReference type="NCBI Taxonomy" id="2032626"/>
    <lineage>
        <taxon>Bacteria</taxon>
        <taxon>Pseudomonadati</taxon>
        <taxon>Pseudomonadota</taxon>
        <taxon>Gammaproteobacteria</taxon>
        <taxon>Oceanospirillales</taxon>
        <taxon>Halomonadaceae</taxon>
        <taxon>Halovibrio</taxon>
    </lineage>
</organism>
<accession>A0A2A2EZQ7</accession>
<dbReference type="Pfam" id="PF02706">
    <property type="entry name" value="Wzz"/>
    <property type="match status" value="1"/>
</dbReference>
<dbReference type="GO" id="GO:0005886">
    <property type="term" value="C:plasma membrane"/>
    <property type="evidence" value="ECO:0007669"/>
    <property type="project" value="UniProtKB-SubCell"/>
</dbReference>
<comment type="caution">
    <text evidence="9">The sequence shown here is derived from an EMBL/GenBank/DDBJ whole genome shotgun (WGS) entry which is preliminary data.</text>
</comment>
<comment type="subcellular location">
    <subcellularLocation>
        <location evidence="1">Cell membrane</location>
        <topology evidence="1">Multi-pass membrane protein</topology>
    </subcellularLocation>
</comment>
<sequence>MSNEADVRPDDEIDLVDLARALIRRRWVIIGTFLVCTLGAAFYAFSQERVYAFTTSIELGEFGPQEYVASASGTKNTIEARILLSAKRAYLKERNLESMPFDVSVSSAQESSFVNLVTEAPLDQQETVAEFHDRVYKRLRDEHQSRLTILEDESDAKLKNLRESLKAEQRRMKVLEGLSVNSTEQAGNGETEAQALAGEDVRATLSSSDAALTLLLSQLQLNERISEREERINEIQSNLREEQTRRSWIKPTRAEDLAIASLSPVGTSRALILVLGALLGGMLGVFMAFFVEFAARVREAGTAS</sequence>
<reference evidence="9 10" key="1">
    <citation type="submission" date="2017-08" db="EMBL/GenBank/DDBJ databases">
        <title>Halovibrio sewagensis sp. nov., isolated from wastewater of high salinity.</title>
        <authorList>
            <person name="Dong X."/>
            <person name="Zhang G."/>
        </authorList>
    </citation>
    <scope>NUCLEOTIDE SEQUENCE [LARGE SCALE GENOMIC DNA]</scope>
    <source>
        <strain evidence="9 10">YL5-2</strain>
    </source>
</reference>
<proteinExistence type="predicted"/>
<evidence type="ECO:0000256" key="7">
    <source>
        <dbReference type="SAM" id="Phobius"/>
    </source>
</evidence>
<feature type="coiled-coil region" evidence="6">
    <location>
        <begin position="151"/>
        <end position="178"/>
    </location>
</feature>
<evidence type="ECO:0000313" key="9">
    <source>
        <dbReference type="EMBL" id="PAU77875.1"/>
    </source>
</evidence>
<dbReference type="Proteomes" id="UP000218896">
    <property type="component" value="Unassembled WGS sequence"/>
</dbReference>
<feature type="domain" description="Polysaccharide chain length determinant N-terminal" evidence="8">
    <location>
        <begin position="11"/>
        <end position="59"/>
    </location>
</feature>
<keyword evidence="4 7" id="KW-1133">Transmembrane helix</keyword>
<dbReference type="InterPro" id="IPR003856">
    <property type="entry name" value="LPS_length_determ_N"/>
</dbReference>
<evidence type="ECO:0000256" key="6">
    <source>
        <dbReference type="SAM" id="Coils"/>
    </source>
</evidence>
<evidence type="ECO:0000256" key="2">
    <source>
        <dbReference type="ARBA" id="ARBA00022475"/>
    </source>
</evidence>
<dbReference type="RefSeq" id="WP_095618440.1">
    <property type="nucleotide sequence ID" value="NZ_NSKD01000008.1"/>
</dbReference>
<name>A0A2A2EZQ7_9GAMM</name>
<feature type="coiled-coil region" evidence="6">
    <location>
        <begin position="218"/>
        <end position="245"/>
    </location>
</feature>
<evidence type="ECO:0000256" key="4">
    <source>
        <dbReference type="ARBA" id="ARBA00022989"/>
    </source>
</evidence>
<dbReference type="EMBL" id="NSKD01000008">
    <property type="protein sequence ID" value="PAU77875.1"/>
    <property type="molecule type" value="Genomic_DNA"/>
</dbReference>
<feature type="transmembrane region" description="Helical" evidence="7">
    <location>
        <begin position="27"/>
        <end position="45"/>
    </location>
</feature>
<keyword evidence="2" id="KW-1003">Cell membrane</keyword>
<evidence type="ECO:0000256" key="1">
    <source>
        <dbReference type="ARBA" id="ARBA00004651"/>
    </source>
</evidence>
<evidence type="ECO:0000256" key="5">
    <source>
        <dbReference type="ARBA" id="ARBA00023136"/>
    </source>
</evidence>
<protein>
    <recommendedName>
        <fullName evidence="8">Polysaccharide chain length determinant N-terminal domain-containing protein</fullName>
    </recommendedName>
</protein>
<dbReference type="PANTHER" id="PTHR32309">
    <property type="entry name" value="TYROSINE-PROTEIN KINASE"/>
    <property type="match status" value="1"/>
</dbReference>
<feature type="transmembrane region" description="Helical" evidence="7">
    <location>
        <begin position="270"/>
        <end position="291"/>
    </location>
</feature>
<dbReference type="PANTHER" id="PTHR32309:SF31">
    <property type="entry name" value="CAPSULAR EXOPOLYSACCHARIDE FAMILY"/>
    <property type="match status" value="1"/>
</dbReference>
<evidence type="ECO:0000256" key="3">
    <source>
        <dbReference type="ARBA" id="ARBA00022692"/>
    </source>
</evidence>
<keyword evidence="10" id="KW-1185">Reference proteome</keyword>
<evidence type="ECO:0000259" key="8">
    <source>
        <dbReference type="Pfam" id="PF02706"/>
    </source>
</evidence>
<gene>
    <name evidence="9" type="ORF">CK501_14390</name>
</gene>
<keyword evidence="3 7" id="KW-0812">Transmembrane</keyword>
<dbReference type="AlphaFoldDB" id="A0A2A2EZQ7"/>
<keyword evidence="6" id="KW-0175">Coiled coil</keyword>
<dbReference type="OrthoDB" id="5781423at2"/>
<dbReference type="InterPro" id="IPR050445">
    <property type="entry name" value="Bact_polysacc_biosynth/exp"/>
</dbReference>
<evidence type="ECO:0000313" key="10">
    <source>
        <dbReference type="Proteomes" id="UP000218896"/>
    </source>
</evidence>